<evidence type="ECO:0000313" key="3">
    <source>
        <dbReference type="Proteomes" id="UP001069090"/>
    </source>
</evidence>
<dbReference type="InterPro" id="IPR002937">
    <property type="entry name" value="Amino_oxidase"/>
</dbReference>
<gene>
    <name evidence="2" type="ORF">O0V09_17050</name>
</gene>
<dbReference type="InterPro" id="IPR036188">
    <property type="entry name" value="FAD/NAD-bd_sf"/>
</dbReference>
<accession>A0A9J6RR19</accession>
<sequence length="656" mass="72696">MSTIDEKKLGMDKDITRRDFTSGVLKGAGLGLLATAVPLTSEKASAQGLGLDWTGPGGVGDYSRSNGNTHEVVNGAHSIRDGKWKSIPAAKMDINEEYDLVVVGGGFAGLMTAYTFLKEKGGKVLIVENHPIFGGEGKQNEFEVDGYRLHAPQGSNGTLWPPEEAERAGFFYHPVWHELGLPGKDSPDALKFVYKANGTDKELKFSEDNYDAMQLFKETATLGYYYKDRKGKGKWALDPWGTNFKDAPIDQEAKDQLIKLENFSGGKKRADWETWLDSMTYKEFLEKEVGISHPHVFNYLNPMMAAHGPGLGTDVISAFGALSFGMPGVRDVPRANGHSNPFEDYDLNLISFPGGNAAIARHFVKKMIPASISGKDTLNDIVYGDINWDALDKAGQDLRIRVNSTVVAVEHEGDVASAKHVNVTYIDNETHTPKRVKAKSVVMASGQWVNKYILRDTPEQLSQAMGEFHHAPMLVINVALHNWRFMEKLGITAARWFEGFGWFTNIRAPMSIEGKHMPLDPNLPTTLTFYNAFTDAVSDKGLPLKAQGAIGRASLFAMSYRDIEYRIRKQMTEMFADYGFDAKRDIAGIVTNRWGHAYVAPQPGFFFGENGQPAPRDIVREGYGRIRFAHSELTGEQLWTNACHEGERAAKQVLAL</sequence>
<proteinExistence type="predicted"/>
<dbReference type="RefSeq" id="WP_258332866.1">
    <property type="nucleotide sequence ID" value="NZ_JAPTGG010000018.1"/>
</dbReference>
<dbReference type="SUPFAM" id="SSF51905">
    <property type="entry name" value="FAD/NAD(P)-binding domain"/>
    <property type="match status" value="1"/>
</dbReference>
<dbReference type="AlphaFoldDB" id="A0A9J6RR19"/>
<comment type="caution">
    <text evidence="2">The sequence shown here is derived from an EMBL/GenBank/DDBJ whole genome shotgun (WGS) entry which is preliminary data.</text>
</comment>
<dbReference type="Proteomes" id="UP001069090">
    <property type="component" value="Unassembled WGS sequence"/>
</dbReference>
<feature type="domain" description="Amine oxidase" evidence="1">
    <location>
        <begin position="397"/>
        <end position="654"/>
    </location>
</feature>
<protein>
    <submittedName>
        <fullName evidence="2">NAD(P)-binding protein</fullName>
    </submittedName>
</protein>
<organism evidence="2 3">
    <name type="scientific">Dasania phycosphaerae</name>
    <dbReference type="NCBI Taxonomy" id="2950436"/>
    <lineage>
        <taxon>Bacteria</taxon>
        <taxon>Pseudomonadati</taxon>
        <taxon>Pseudomonadota</taxon>
        <taxon>Gammaproteobacteria</taxon>
        <taxon>Cellvibrionales</taxon>
        <taxon>Spongiibacteraceae</taxon>
        <taxon>Dasania</taxon>
    </lineage>
</organism>
<dbReference type="EMBL" id="JAPTGG010000018">
    <property type="protein sequence ID" value="MCZ0866916.1"/>
    <property type="molecule type" value="Genomic_DNA"/>
</dbReference>
<dbReference type="PROSITE" id="PS51318">
    <property type="entry name" value="TAT"/>
    <property type="match status" value="1"/>
</dbReference>
<dbReference type="GO" id="GO:0016491">
    <property type="term" value="F:oxidoreductase activity"/>
    <property type="evidence" value="ECO:0007669"/>
    <property type="project" value="InterPro"/>
</dbReference>
<dbReference type="InterPro" id="IPR006311">
    <property type="entry name" value="TAT_signal"/>
</dbReference>
<evidence type="ECO:0000313" key="2">
    <source>
        <dbReference type="EMBL" id="MCZ0866916.1"/>
    </source>
</evidence>
<dbReference type="Pfam" id="PF13450">
    <property type="entry name" value="NAD_binding_8"/>
    <property type="match status" value="1"/>
</dbReference>
<evidence type="ECO:0000259" key="1">
    <source>
        <dbReference type="Pfam" id="PF01593"/>
    </source>
</evidence>
<name>A0A9J6RR19_9GAMM</name>
<dbReference type="Pfam" id="PF01593">
    <property type="entry name" value="Amino_oxidase"/>
    <property type="match status" value="1"/>
</dbReference>
<keyword evidence="3" id="KW-1185">Reference proteome</keyword>
<reference evidence="2 3" key="1">
    <citation type="submission" date="2022-12" db="EMBL/GenBank/DDBJ databases">
        <title>Dasania phycosphaerae sp. nov., isolated from particulate material of the south coast of Korea.</title>
        <authorList>
            <person name="Jiang Y."/>
        </authorList>
    </citation>
    <scope>NUCLEOTIDE SEQUENCE [LARGE SCALE GENOMIC DNA]</scope>
    <source>
        <strain evidence="2 3">GY-19</strain>
    </source>
</reference>
<dbReference type="Gene3D" id="3.50.50.60">
    <property type="entry name" value="FAD/NAD(P)-binding domain"/>
    <property type="match status" value="1"/>
</dbReference>